<sequence length="76" mass="8762">MTVGELIAKLAKLPPSTVVVTDDNESFDFDEAFAYTFQGQIERHKHWMYVRRDNGRDDVETVLLISAFGHDDMEEL</sequence>
<dbReference type="RefSeq" id="WP_280762131.1">
    <property type="nucleotide sequence ID" value="NZ_JARXVC010000011.1"/>
</dbReference>
<gene>
    <name evidence="1" type="ORF">M2280_004077</name>
</gene>
<reference evidence="1 2" key="1">
    <citation type="submission" date="2023-04" db="EMBL/GenBank/DDBJ databases">
        <title>Forest soil microbial communities from Buena Vista Peninsula, Colon Province, Panama.</title>
        <authorList>
            <person name="Bouskill N."/>
        </authorList>
    </citation>
    <scope>NUCLEOTIDE SEQUENCE [LARGE SCALE GENOMIC DNA]</scope>
    <source>
        <strain evidence="1 2">CFH S0262</strain>
    </source>
</reference>
<evidence type="ECO:0000313" key="2">
    <source>
        <dbReference type="Proteomes" id="UP001160334"/>
    </source>
</evidence>
<dbReference type="Proteomes" id="UP001160334">
    <property type="component" value="Unassembled WGS sequence"/>
</dbReference>
<comment type="caution">
    <text evidence="1">The sequence shown here is derived from an EMBL/GenBank/DDBJ whole genome shotgun (WGS) entry which is preliminary data.</text>
</comment>
<keyword evidence="2" id="KW-1185">Reference proteome</keyword>
<accession>A0ABT6MEU8</accession>
<protein>
    <submittedName>
        <fullName evidence="1">Uncharacterized protein</fullName>
    </submittedName>
</protein>
<name>A0ABT6MEU8_9NOCA</name>
<organism evidence="1 2">
    <name type="scientific">Prescottella agglutinans</name>
    <dbReference type="NCBI Taxonomy" id="1644129"/>
    <lineage>
        <taxon>Bacteria</taxon>
        <taxon>Bacillati</taxon>
        <taxon>Actinomycetota</taxon>
        <taxon>Actinomycetes</taxon>
        <taxon>Mycobacteriales</taxon>
        <taxon>Nocardiaceae</taxon>
        <taxon>Prescottella</taxon>
    </lineage>
</organism>
<proteinExistence type="predicted"/>
<dbReference type="EMBL" id="JARXVC010000011">
    <property type="protein sequence ID" value="MDH6282840.1"/>
    <property type="molecule type" value="Genomic_DNA"/>
</dbReference>
<evidence type="ECO:0000313" key="1">
    <source>
        <dbReference type="EMBL" id="MDH6282840.1"/>
    </source>
</evidence>